<evidence type="ECO:0000256" key="4">
    <source>
        <dbReference type="ARBA" id="ARBA00022679"/>
    </source>
</evidence>
<dbReference type="NCBIfam" id="TIGR00138">
    <property type="entry name" value="rsmG_gidB"/>
    <property type="match status" value="1"/>
</dbReference>
<comment type="function">
    <text evidence="6">Specifically methylates the N7 position of guanine in position 527 of 16S rRNA.</text>
</comment>
<reference evidence="7 8" key="1">
    <citation type="submission" date="2019-12" db="EMBL/GenBank/DDBJ databases">
        <title>The genome of Stappia indica PHM037.</title>
        <authorList>
            <person name="Kacar D."/>
            <person name="Galan B."/>
            <person name="Canedo L."/>
            <person name="Rodriguez P."/>
            <person name="de la Calle F."/>
            <person name="Garcia J.L."/>
        </authorList>
    </citation>
    <scope>NUCLEOTIDE SEQUENCE [LARGE SCALE GENOMIC DNA]</scope>
    <source>
        <strain evidence="7 8">PHM037</strain>
    </source>
</reference>
<feature type="binding site" evidence="6">
    <location>
        <position position="80"/>
    </location>
    <ligand>
        <name>S-adenosyl-L-methionine</name>
        <dbReference type="ChEBI" id="CHEBI:59789"/>
    </ligand>
</feature>
<accession>A0A857C8Y9</accession>
<evidence type="ECO:0000313" key="7">
    <source>
        <dbReference type="EMBL" id="QGZ35367.1"/>
    </source>
</evidence>
<comment type="caution">
    <text evidence="6">Lacks conserved residue(s) required for the propagation of feature annotation.</text>
</comment>
<dbReference type="EMBL" id="CP046908">
    <property type="protein sequence ID" value="QGZ35367.1"/>
    <property type="molecule type" value="Genomic_DNA"/>
</dbReference>
<evidence type="ECO:0000256" key="1">
    <source>
        <dbReference type="ARBA" id="ARBA00022490"/>
    </source>
</evidence>
<dbReference type="GO" id="GO:0070043">
    <property type="term" value="F:rRNA (guanine-N7-)-methyltransferase activity"/>
    <property type="evidence" value="ECO:0007669"/>
    <property type="project" value="UniProtKB-UniRule"/>
</dbReference>
<comment type="subcellular location">
    <subcellularLocation>
        <location evidence="6">Cytoplasm</location>
    </subcellularLocation>
</comment>
<dbReference type="PANTHER" id="PTHR31760">
    <property type="entry name" value="S-ADENOSYL-L-METHIONINE-DEPENDENT METHYLTRANSFERASES SUPERFAMILY PROTEIN"/>
    <property type="match status" value="1"/>
</dbReference>
<evidence type="ECO:0000256" key="2">
    <source>
        <dbReference type="ARBA" id="ARBA00022552"/>
    </source>
</evidence>
<keyword evidence="1 6" id="KW-0963">Cytoplasm</keyword>
<keyword evidence="2 6" id="KW-0698">rRNA processing</keyword>
<dbReference type="Pfam" id="PF02527">
    <property type="entry name" value="GidB"/>
    <property type="match status" value="1"/>
</dbReference>
<feature type="binding site" evidence="6">
    <location>
        <position position="151"/>
    </location>
    <ligand>
        <name>S-adenosyl-L-methionine</name>
        <dbReference type="ChEBI" id="CHEBI:59789"/>
    </ligand>
</feature>
<evidence type="ECO:0000256" key="3">
    <source>
        <dbReference type="ARBA" id="ARBA00022603"/>
    </source>
</evidence>
<dbReference type="AlphaFoldDB" id="A0A857C8Y9"/>
<dbReference type="InterPro" id="IPR029063">
    <property type="entry name" value="SAM-dependent_MTases_sf"/>
</dbReference>
<protein>
    <recommendedName>
        <fullName evidence="6">Ribosomal RNA small subunit methyltransferase G</fullName>
        <ecNumber evidence="6">2.1.1.170</ecNumber>
    </recommendedName>
    <alternativeName>
        <fullName evidence="6">16S rRNA 7-methylguanosine methyltransferase</fullName>
        <shortName evidence="6">16S rRNA m7G methyltransferase</shortName>
    </alternativeName>
</protein>
<dbReference type="InterPro" id="IPR003682">
    <property type="entry name" value="rRNA_ssu_MeTfrase_G"/>
</dbReference>
<gene>
    <name evidence="6 7" type="primary">rsmG</name>
    <name evidence="7" type="ORF">GH266_13210</name>
</gene>
<dbReference type="PANTHER" id="PTHR31760:SF0">
    <property type="entry name" value="S-ADENOSYL-L-METHIONINE-DEPENDENT METHYLTRANSFERASES SUPERFAMILY PROTEIN"/>
    <property type="match status" value="1"/>
</dbReference>
<dbReference type="PIRSF" id="PIRSF003078">
    <property type="entry name" value="GidB"/>
    <property type="match status" value="1"/>
</dbReference>
<sequence length="227" mass="24697">MSRPARLAVEDGPEVLHGIFEVSRETVERLTTYVNLLLHWQKAQNLVAPSTLPEAWRRHVADSLQVVAMVPDAARWADLGSGAGFPGLVTAMVQMERLPGAHVHLIESNSRKAAFLRTVIRETGCPATVHAARIEDVSGELAGEIDAVSARALADLSELLTYAEPFSNHGAPAIFHKGKNFRDEVARAAHAWEFDLVERESLIDPDSRLLMISGLRPRGATGKGQTG</sequence>
<dbReference type="GO" id="GO:0005829">
    <property type="term" value="C:cytosol"/>
    <property type="evidence" value="ECO:0007669"/>
    <property type="project" value="TreeGrafter"/>
</dbReference>
<dbReference type="HAMAP" id="MF_00074">
    <property type="entry name" value="16SrRNA_methyltr_G"/>
    <property type="match status" value="1"/>
</dbReference>
<comment type="catalytic activity">
    <reaction evidence="6">
        <text>guanosine(527) in 16S rRNA + S-adenosyl-L-methionine = N(7)-methylguanosine(527) in 16S rRNA + S-adenosyl-L-homocysteine</text>
        <dbReference type="Rhea" id="RHEA:42732"/>
        <dbReference type="Rhea" id="RHEA-COMP:10209"/>
        <dbReference type="Rhea" id="RHEA-COMP:10210"/>
        <dbReference type="ChEBI" id="CHEBI:57856"/>
        <dbReference type="ChEBI" id="CHEBI:59789"/>
        <dbReference type="ChEBI" id="CHEBI:74269"/>
        <dbReference type="ChEBI" id="CHEBI:74480"/>
        <dbReference type="EC" id="2.1.1.170"/>
    </reaction>
</comment>
<keyword evidence="5 6" id="KW-0949">S-adenosyl-L-methionine</keyword>
<feature type="binding site" evidence="6">
    <location>
        <position position="85"/>
    </location>
    <ligand>
        <name>S-adenosyl-L-methionine</name>
        <dbReference type="ChEBI" id="CHEBI:59789"/>
    </ligand>
</feature>
<dbReference type="SUPFAM" id="SSF53335">
    <property type="entry name" value="S-adenosyl-L-methionine-dependent methyltransferases"/>
    <property type="match status" value="1"/>
</dbReference>
<keyword evidence="4 6" id="KW-0808">Transferase</keyword>
<dbReference type="Proteomes" id="UP000435648">
    <property type="component" value="Chromosome"/>
</dbReference>
<organism evidence="7 8">
    <name type="scientific">Stappia indica</name>
    <dbReference type="NCBI Taxonomy" id="538381"/>
    <lineage>
        <taxon>Bacteria</taxon>
        <taxon>Pseudomonadati</taxon>
        <taxon>Pseudomonadota</taxon>
        <taxon>Alphaproteobacteria</taxon>
        <taxon>Hyphomicrobiales</taxon>
        <taxon>Stappiaceae</taxon>
        <taxon>Stappia</taxon>
    </lineage>
</organism>
<keyword evidence="3 6" id="KW-0489">Methyltransferase</keyword>
<dbReference type="KEGG" id="siw:GH266_13210"/>
<dbReference type="EC" id="2.1.1.170" evidence="6"/>
<evidence type="ECO:0000256" key="6">
    <source>
        <dbReference type="HAMAP-Rule" id="MF_00074"/>
    </source>
</evidence>
<comment type="similarity">
    <text evidence="6">Belongs to the methyltransferase superfamily. RNA methyltransferase RsmG family.</text>
</comment>
<feature type="binding site" evidence="6">
    <location>
        <begin position="134"/>
        <end position="135"/>
    </location>
    <ligand>
        <name>S-adenosyl-L-methionine</name>
        <dbReference type="ChEBI" id="CHEBI:59789"/>
    </ligand>
</feature>
<name>A0A857C8Y9_9HYPH</name>
<dbReference type="OrthoDB" id="9808773at2"/>
<dbReference type="RefSeq" id="WP_158194239.1">
    <property type="nucleotide sequence ID" value="NZ_CP046908.1"/>
</dbReference>
<evidence type="ECO:0000256" key="5">
    <source>
        <dbReference type="ARBA" id="ARBA00022691"/>
    </source>
</evidence>
<evidence type="ECO:0000313" key="8">
    <source>
        <dbReference type="Proteomes" id="UP000435648"/>
    </source>
</evidence>
<proteinExistence type="inferred from homology"/>
<dbReference type="Gene3D" id="3.40.50.150">
    <property type="entry name" value="Vaccinia Virus protein VP39"/>
    <property type="match status" value="1"/>
</dbReference>